<evidence type="ECO:0000259" key="2">
    <source>
        <dbReference type="Pfam" id="PF07835"/>
    </source>
</evidence>
<dbReference type="RefSeq" id="WP_140929591.1">
    <property type="nucleotide sequence ID" value="NZ_VFSU01000034.1"/>
</dbReference>
<evidence type="ECO:0000256" key="1">
    <source>
        <dbReference type="SAM" id="Phobius"/>
    </source>
</evidence>
<proteinExistence type="predicted"/>
<comment type="caution">
    <text evidence="3">The sequence shown here is derived from an EMBL/GenBank/DDBJ whole genome shotgun (WGS) entry which is preliminary data.</text>
</comment>
<feature type="transmembrane region" description="Helical" evidence="1">
    <location>
        <begin position="25"/>
        <end position="44"/>
    </location>
</feature>
<dbReference type="SUPFAM" id="SSF81469">
    <property type="entry name" value="Bacterial aa3 type cytochrome c oxidase subunit IV"/>
    <property type="match status" value="1"/>
</dbReference>
<organism evidence="3 4">
    <name type="scientific">Sandaracinobacter neustonicus</name>
    <dbReference type="NCBI Taxonomy" id="1715348"/>
    <lineage>
        <taxon>Bacteria</taxon>
        <taxon>Pseudomonadati</taxon>
        <taxon>Pseudomonadota</taxon>
        <taxon>Alphaproteobacteria</taxon>
        <taxon>Sphingomonadales</taxon>
        <taxon>Sphingosinicellaceae</taxon>
        <taxon>Sandaracinobacter</taxon>
    </lineage>
</organism>
<sequence length="45" mass="4925">MAEIENGWEAAAADNRTVYSGFLGLTKWAIILIAIVLILMAIFLT</sequence>
<keyword evidence="4" id="KW-1185">Reference proteome</keyword>
<keyword evidence="1" id="KW-0812">Transmembrane</keyword>
<feature type="domain" description="Cytochrome c oxidase subunit IV bacterial aa3 type" evidence="2">
    <location>
        <begin position="19"/>
        <end position="44"/>
    </location>
</feature>
<protein>
    <submittedName>
        <fullName evidence="3">Aa3-type cytochrome c oxidase subunit IV</fullName>
    </submittedName>
</protein>
<dbReference type="EMBL" id="VFSU01000034">
    <property type="protein sequence ID" value="TPE58739.1"/>
    <property type="molecule type" value="Genomic_DNA"/>
</dbReference>
<evidence type="ECO:0000313" key="3">
    <source>
        <dbReference type="EMBL" id="TPE58739.1"/>
    </source>
</evidence>
<accession>A0A501XE48</accession>
<dbReference type="InterPro" id="IPR036596">
    <property type="entry name" value="Cyt-C_aa3_sf"/>
</dbReference>
<reference evidence="3 4" key="1">
    <citation type="submission" date="2019-06" db="EMBL/GenBank/DDBJ databases">
        <authorList>
            <person name="Lee I."/>
            <person name="Jang G.I."/>
            <person name="Hwang C.Y."/>
        </authorList>
    </citation>
    <scope>NUCLEOTIDE SEQUENCE [LARGE SCALE GENOMIC DNA]</scope>
    <source>
        <strain evidence="3 4">PAMC 28131</strain>
    </source>
</reference>
<dbReference type="InterPro" id="IPR012422">
    <property type="entry name" value="Cyt_c_oxidase_su4_bac-aa3"/>
</dbReference>
<keyword evidence="1" id="KW-1133">Transmembrane helix</keyword>
<dbReference type="Proteomes" id="UP000319897">
    <property type="component" value="Unassembled WGS sequence"/>
</dbReference>
<dbReference type="Gene3D" id="1.20.5.160">
    <property type="entry name" value="Bacterial aa3 type cytochrome c oxidase subunit IV"/>
    <property type="match status" value="1"/>
</dbReference>
<evidence type="ECO:0000313" key="4">
    <source>
        <dbReference type="Proteomes" id="UP000319897"/>
    </source>
</evidence>
<dbReference type="Pfam" id="PF07835">
    <property type="entry name" value="COX4_pro_2"/>
    <property type="match status" value="1"/>
</dbReference>
<dbReference type="AlphaFoldDB" id="A0A501XE48"/>
<gene>
    <name evidence="3" type="ORF">FJQ54_16980</name>
</gene>
<keyword evidence="1" id="KW-0472">Membrane</keyword>
<name>A0A501XE48_9SPHN</name>